<keyword evidence="1" id="KW-0472">Membrane</keyword>
<protein>
    <recommendedName>
        <fullName evidence="4">TadE-like protein</fullName>
    </recommendedName>
</protein>
<dbReference type="EMBL" id="JAGIOL010000001">
    <property type="protein sequence ID" value="MBP2437481.1"/>
    <property type="molecule type" value="Genomic_DNA"/>
</dbReference>
<comment type="caution">
    <text evidence="2">The sequence shown here is derived from an EMBL/GenBank/DDBJ whole genome shotgun (WGS) entry which is preliminary data.</text>
</comment>
<evidence type="ECO:0000313" key="2">
    <source>
        <dbReference type="EMBL" id="MBP2437481.1"/>
    </source>
</evidence>
<name>A0ABS4ZJM6_9MICO</name>
<dbReference type="RefSeq" id="WP_165133852.1">
    <property type="nucleotide sequence ID" value="NZ_CP049253.1"/>
</dbReference>
<evidence type="ECO:0000256" key="1">
    <source>
        <dbReference type="SAM" id="Phobius"/>
    </source>
</evidence>
<keyword evidence="1" id="KW-1133">Transmembrane helix</keyword>
<dbReference type="Proteomes" id="UP001519362">
    <property type="component" value="Unassembled WGS sequence"/>
</dbReference>
<dbReference type="NCBIfam" id="NF041390">
    <property type="entry name" value="TadE_Rv3655c"/>
    <property type="match status" value="1"/>
</dbReference>
<evidence type="ECO:0000313" key="3">
    <source>
        <dbReference type="Proteomes" id="UP001519362"/>
    </source>
</evidence>
<keyword evidence="3" id="KW-1185">Reference proteome</keyword>
<reference evidence="2 3" key="1">
    <citation type="submission" date="2021-03" db="EMBL/GenBank/DDBJ databases">
        <title>Sequencing the genomes of 1000 actinobacteria strains.</title>
        <authorList>
            <person name="Klenk H.-P."/>
        </authorList>
    </citation>
    <scope>NUCLEOTIDE SEQUENCE [LARGE SCALE GENOMIC DNA]</scope>
    <source>
        <strain evidence="2 3">DSM 24221</strain>
    </source>
</reference>
<feature type="transmembrane region" description="Helical" evidence="1">
    <location>
        <begin position="17"/>
        <end position="38"/>
    </location>
</feature>
<organism evidence="2 3">
    <name type="scientific">Microbacterium amylolyticum</name>
    <dbReference type="NCBI Taxonomy" id="936337"/>
    <lineage>
        <taxon>Bacteria</taxon>
        <taxon>Bacillati</taxon>
        <taxon>Actinomycetota</taxon>
        <taxon>Actinomycetes</taxon>
        <taxon>Micrococcales</taxon>
        <taxon>Microbacteriaceae</taxon>
        <taxon>Microbacterium</taxon>
    </lineage>
</organism>
<keyword evidence="1" id="KW-0812">Transmembrane</keyword>
<evidence type="ECO:0008006" key="4">
    <source>
        <dbReference type="Google" id="ProtNLM"/>
    </source>
</evidence>
<gene>
    <name evidence="2" type="ORF">JOF34_002067</name>
</gene>
<proteinExistence type="predicted"/>
<dbReference type="InterPro" id="IPR049790">
    <property type="entry name" value="Rv3655c/TadE"/>
</dbReference>
<accession>A0ABS4ZJM6</accession>
<sequence length="113" mass="11127">MIFGPTRDDRGSASAEFAVALPAAVLVVALGIGALAAAGTQVRLQDAASNAARLIARGEPERAPGVVHAAVSGAHAAIGRDGDLVCVTATHRVSIGVFSLPLSATGCALESGI</sequence>